<reference evidence="2" key="1">
    <citation type="journal article" date="2019" name="Gigascience">
        <title>De novo genome assembly of the endangered Acer yangbiense, a plant species with extremely small populations endemic to Yunnan Province, China.</title>
        <authorList>
            <person name="Yang J."/>
            <person name="Wariss H.M."/>
            <person name="Tao L."/>
            <person name="Zhang R."/>
            <person name="Yun Q."/>
            <person name="Hollingsworth P."/>
            <person name="Dao Z."/>
            <person name="Luo G."/>
            <person name="Guo H."/>
            <person name="Ma Y."/>
            <person name="Sun W."/>
        </authorList>
    </citation>
    <scope>NUCLEOTIDE SEQUENCE [LARGE SCALE GENOMIC DNA]</scope>
    <source>
        <strain evidence="2">cv. br00</strain>
    </source>
</reference>
<organism evidence="1 2">
    <name type="scientific">Salix brachista</name>
    <dbReference type="NCBI Taxonomy" id="2182728"/>
    <lineage>
        <taxon>Eukaryota</taxon>
        <taxon>Viridiplantae</taxon>
        <taxon>Streptophyta</taxon>
        <taxon>Embryophyta</taxon>
        <taxon>Tracheophyta</taxon>
        <taxon>Spermatophyta</taxon>
        <taxon>Magnoliopsida</taxon>
        <taxon>eudicotyledons</taxon>
        <taxon>Gunneridae</taxon>
        <taxon>Pentapetalae</taxon>
        <taxon>rosids</taxon>
        <taxon>fabids</taxon>
        <taxon>Malpighiales</taxon>
        <taxon>Salicaceae</taxon>
        <taxon>Saliceae</taxon>
        <taxon>Salix</taxon>
    </lineage>
</organism>
<evidence type="ECO:0000313" key="2">
    <source>
        <dbReference type="Proteomes" id="UP000326939"/>
    </source>
</evidence>
<comment type="caution">
    <text evidence="1">The sequence shown here is derived from an EMBL/GenBank/DDBJ whole genome shotgun (WGS) entry which is preliminary data.</text>
</comment>
<gene>
    <name evidence="1" type="ORF">DKX38_015221</name>
</gene>
<dbReference type="EMBL" id="VDCV01000010">
    <property type="protein sequence ID" value="KAB5537688.1"/>
    <property type="molecule type" value="Genomic_DNA"/>
</dbReference>
<accession>A0A5N5L5A1</accession>
<sequence>MLLKLSSSILAFRSLACRMNSNILPFADMMYWKQSQNHLHTHTHTHTHTMKYYPDMSIIFCLLRWAEAGKDLGIERPKRMCVYLCWASRSVPACGWTMALPVHVLITEAEIYAPLPVFPLNCKEMECDCPSSDLLARCFIEKTSCWSMRCIQHPAFRRGRSAAGATSESYFKFGWYCSMLLKEDLSECAPG</sequence>
<proteinExistence type="predicted"/>
<dbReference type="Proteomes" id="UP000326939">
    <property type="component" value="Chromosome 10"/>
</dbReference>
<dbReference type="AlphaFoldDB" id="A0A5N5L5A1"/>
<name>A0A5N5L5A1_9ROSI</name>
<keyword evidence="2" id="KW-1185">Reference proteome</keyword>
<evidence type="ECO:0000313" key="1">
    <source>
        <dbReference type="EMBL" id="KAB5537688.1"/>
    </source>
</evidence>
<protein>
    <submittedName>
        <fullName evidence="1">Uncharacterized protein</fullName>
    </submittedName>
</protein>